<comment type="caution">
    <text evidence="1">The sequence shown here is derived from an EMBL/GenBank/DDBJ whole genome shotgun (WGS) entry which is preliminary data.</text>
</comment>
<evidence type="ECO:0000313" key="2">
    <source>
        <dbReference type="Proteomes" id="UP001157138"/>
    </source>
</evidence>
<gene>
    <name evidence="1" type="ORF">GCM10007938_26810</name>
</gene>
<sequence length="103" mass="11888">MQQNLSLEEMVQQMRRNSLAAAMRNINLHVFNGRASSLRMAEYLAERLNVRSTDVRLWLTSGGVPEIYANQLLDVLNEHSVWGRHQILPSKRLAQNYMEATYA</sequence>
<name>A0ABQ6F0Z1_9VIBR</name>
<dbReference type="Proteomes" id="UP001157138">
    <property type="component" value="Unassembled WGS sequence"/>
</dbReference>
<protein>
    <submittedName>
        <fullName evidence="1">Uncharacterized protein</fullName>
    </submittedName>
</protein>
<keyword evidence="2" id="KW-1185">Reference proteome</keyword>
<organism evidence="1 2">
    <name type="scientific">Vibrio zhanjiangensis</name>
    <dbReference type="NCBI Taxonomy" id="1046128"/>
    <lineage>
        <taxon>Bacteria</taxon>
        <taxon>Pseudomonadati</taxon>
        <taxon>Pseudomonadota</taxon>
        <taxon>Gammaproteobacteria</taxon>
        <taxon>Vibrionales</taxon>
        <taxon>Vibrionaceae</taxon>
        <taxon>Vibrio</taxon>
    </lineage>
</organism>
<evidence type="ECO:0000313" key="1">
    <source>
        <dbReference type="EMBL" id="GLT18899.1"/>
    </source>
</evidence>
<proteinExistence type="predicted"/>
<accession>A0ABQ6F0Z1</accession>
<reference evidence="2" key="1">
    <citation type="journal article" date="2019" name="Int. J. Syst. Evol. Microbiol.">
        <title>The Global Catalogue of Microorganisms (GCM) 10K type strain sequencing project: providing services to taxonomists for standard genome sequencing and annotation.</title>
        <authorList>
            <consortium name="The Broad Institute Genomics Platform"/>
            <consortium name="The Broad Institute Genome Sequencing Center for Infectious Disease"/>
            <person name="Wu L."/>
            <person name="Ma J."/>
        </authorList>
    </citation>
    <scope>NUCLEOTIDE SEQUENCE [LARGE SCALE GENOMIC DNA]</scope>
    <source>
        <strain evidence="2">NBRC 108723</strain>
    </source>
</reference>
<dbReference type="EMBL" id="BSPW01000059">
    <property type="protein sequence ID" value="GLT18899.1"/>
    <property type="molecule type" value="Genomic_DNA"/>
</dbReference>
<dbReference type="RefSeq" id="WP_284192769.1">
    <property type="nucleotide sequence ID" value="NZ_BSPW01000059.1"/>
</dbReference>